<evidence type="ECO:0000313" key="1">
    <source>
        <dbReference type="EMBL" id="KKL65172.1"/>
    </source>
</evidence>
<protein>
    <submittedName>
        <fullName evidence="1">Uncharacterized protein</fullName>
    </submittedName>
</protein>
<comment type="caution">
    <text evidence="1">The sequence shown here is derived from an EMBL/GenBank/DDBJ whole genome shotgun (WGS) entry which is preliminary data.</text>
</comment>
<proteinExistence type="predicted"/>
<organism evidence="1">
    <name type="scientific">marine sediment metagenome</name>
    <dbReference type="NCBI Taxonomy" id="412755"/>
    <lineage>
        <taxon>unclassified sequences</taxon>
        <taxon>metagenomes</taxon>
        <taxon>ecological metagenomes</taxon>
    </lineage>
</organism>
<name>A0A0F9GPW7_9ZZZZ</name>
<sequence length="40" mass="4795">MKSGDLLLEKLASELRLDALRIAAEERNKLYKYWRVLCER</sequence>
<dbReference type="AlphaFoldDB" id="A0A0F9GPW7"/>
<gene>
    <name evidence="1" type="ORF">LCGC14_2157630</name>
</gene>
<accession>A0A0F9GPW7</accession>
<dbReference type="EMBL" id="LAZR01027619">
    <property type="protein sequence ID" value="KKL65172.1"/>
    <property type="molecule type" value="Genomic_DNA"/>
</dbReference>
<reference evidence="1" key="1">
    <citation type="journal article" date="2015" name="Nature">
        <title>Complex archaea that bridge the gap between prokaryotes and eukaryotes.</title>
        <authorList>
            <person name="Spang A."/>
            <person name="Saw J.H."/>
            <person name="Jorgensen S.L."/>
            <person name="Zaremba-Niedzwiedzka K."/>
            <person name="Martijn J."/>
            <person name="Lind A.E."/>
            <person name="van Eijk R."/>
            <person name="Schleper C."/>
            <person name="Guy L."/>
            <person name="Ettema T.J."/>
        </authorList>
    </citation>
    <scope>NUCLEOTIDE SEQUENCE</scope>
</reference>